<dbReference type="Pfam" id="PF10440">
    <property type="entry name" value="WIYLD"/>
    <property type="match status" value="1"/>
</dbReference>
<feature type="compositionally biased region" description="Basic and acidic residues" evidence="1">
    <location>
        <begin position="69"/>
        <end position="87"/>
    </location>
</feature>
<dbReference type="PANTHER" id="PTHR46450:SF24">
    <property type="entry name" value="HISTONE-LYSINE N-METHYLTRANSFERASE SUVR4"/>
    <property type="match status" value="1"/>
</dbReference>
<dbReference type="Gene3D" id="1.10.8.850">
    <property type="entry name" value="Histone-lysine N methyltransferase , C-terminal domain-like"/>
    <property type="match status" value="1"/>
</dbReference>
<reference evidence="4" key="2">
    <citation type="submission" date="2025-08" db="UniProtKB">
        <authorList>
            <consortium name="RefSeq"/>
        </authorList>
    </citation>
    <scope>IDENTIFICATION</scope>
    <source>
        <tissue evidence="4">Leaf</tissue>
    </source>
</reference>
<feature type="compositionally biased region" description="Polar residues" evidence="1">
    <location>
        <begin position="112"/>
        <end position="124"/>
    </location>
</feature>
<dbReference type="PANTHER" id="PTHR46450">
    <property type="entry name" value="INACTIVE HISTONE-LYSINE N-METHYLTRANSFERASE SUVR1-RELATED"/>
    <property type="match status" value="1"/>
</dbReference>
<dbReference type="Proteomes" id="UP000515151">
    <property type="component" value="Chromosome 5"/>
</dbReference>
<organism evidence="3 4">
    <name type="scientific">Punica granatum</name>
    <name type="common">Pomegranate</name>
    <dbReference type="NCBI Taxonomy" id="22663"/>
    <lineage>
        <taxon>Eukaryota</taxon>
        <taxon>Viridiplantae</taxon>
        <taxon>Streptophyta</taxon>
        <taxon>Embryophyta</taxon>
        <taxon>Tracheophyta</taxon>
        <taxon>Spermatophyta</taxon>
        <taxon>Magnoliopsida</taxon>
        <taxon>eudicotyledons</taxon>
        <taxon>Gunneridae</taxon>
        <taxon>Pentapetalae</taxon>
        <taxon>rosids</taxon>
        <taxon>malvids</taxon>
        <taxon>Myrtales</taxon>
        <taxon>Lythraceae</taxon>
        <taxon>Punica</taxon>
    </lineage>
</organism>
<feature type="domain" description="WIYLD" evidence="2">
    <location>
        <begin position="7"/>
        <end position="58"/>
    </location>
</feature>
<proteinExistence type="predicted"/>
<dbReference type="InterPro" id="IPR018848">
    <property type="entry name" value="WIYLD_domain"/>
</dbReference>
<dbReference type="InterPro" id="IPR043017">
    <property type="entry name" value="WIYLD_dom_sf"/>
</dbReference>
<dbReference type="AlphaFoldDB" id="A0A6P8DQT2"/>
<feature type="region of interest" description="Disordered" evidence="1">
    <location>
        <begin position="55"/>
        <end position="142"/>
    </location>
</feature>
<dbReference type="RefSeq" id="XP_031398380.1">
    <property type="nucleotide sequence ID" value="XM_031542520.1"/>
</dbReference>
<protein>
    <submittedName>
        <fullName evidence="4">Probable inactive histone-lysine N-methyltransferase SUVR2</fullName>
    </submittedName>
</protein>
<sequence length="142" mass="16175">MAPHPKVCQAFRATRALGIPDEEVKPVLKNLLKLYEKNWEFIEEDNYRTLIDSYYENKRTSDGNGSATRLDDSERPAKRSRLEEKKNKASSSSKDSESVDVTSSEEDDKIPNSRQTMLLPQSRSIEADGSGPRLLHCDIRMD</sequence>
<gene>
    <name evidence="4" type="primary">LOC116208944</name>
</gene>
<keyword evidence="3" id="KW-1185">Reference proteome</keyword>
<evidence type="ECO:0000256" key="1">
    <source>
        <dbReference type="SAM" id="MobiDB-lite"/>
    </source>
</evidence>
<dbReference type="OrthoDB" id="1929977at2759"/>
<evidence type="ECO:0000259" key="2">
    <source>
        <dbReference type="Pfam" id="PF10440"/>
    </source>
</evidence>
<feature type="non-terminal residue" evidence="4">
    <location>
        <position position="142"/>
    </location>
</feature>
<name>A0A6P8DQT2_PUNGR</name>
<evidence type="ECO:0000313" key="3">
    <source>
        <dbReference type="Proteomes" id="UP000515151"/>
    </source>
</evidence>
<accession>A0A6P8DQT2</accession>
<reference evidence="3" key="1">
    <citation type="journal article" date="2020" name="Plant Biotechnol. J.">
        <title>The pomegranate (Punica granatum L.) draft genome dissects genetic divergence between soft- and hard-seeded cultivars.</title>
        <authorList>
            <person name="Luo X."/>
            <person name="Li H."/>
            <person name="Wu Z."/>
            <person name="Yao W."/>
            <person name="Zhao P."/>
            <person name="Cao D."/>
            <person name="Yu H."/>
            <person name="Li K."/>
            <person name="Poudel K."/>
            <person name="Zhao D."/>
            <person name="Zhang F."/>
            <person name="Xia X."/>
            <person name="Chen L."/>
            <person name="Wang Q."/>
            <person name="Jing D."/>
            <person name="Cao S."/>
        </authorList>
    </citation>
    <scope>NUCLEOTIDE SEQUENCE [LARGE SCALE GENOMIC DNA]</scope>
    <source>
        <strain evidence="3">cv. Tunisia</strain>
    </source>
</reference>
<dbReference type="GeneID" id="116208944"/>
<evidence type="ECO:0000313" key="4">
    <source>
        <dbReference type="RefSeq" id="XP_031398380.1"/>
    </source>
</evidence>